<comment type="subunit">
    <text evidence="9">Homodimer. Only the dimer is catalytically active, as the active sites are constructed of residues from both monomers.</text>
</comment>
<dbReference type="InterPro" id="IPR000183">
    <property type="entry name" value="Orn/DAP/Arg_de-COase"/>
</dbReference>
<comment type="catalytic activity">
    <reaction evidence="10">
        <text>L-ornithine + H(+) = putrescine + CO2</text>
        <dbReference type="Rhea" id="RHEA:22964"/>
        <dbReference type="ChEBI" id="CHEBI:15378"/>
        <dbReference type="ChEBI" id="CHEBI:16526"/>
        <dbReference type="ChEBI" id="CHEBI:46911"/>
        <dbReference type="ChEBI" id="CHEBI:326268"/>
        <dbReference type="EC" id="4.1.1.17"/>
    </reaction>
</comment>
<evidence type="ECO:0000256" key="9">
    <source>
        <dbReference type="ARBA" id="ARBA00046672"/>
    </source>
</evidence>
<dbReference type="InterPro" id="IPR002433">
    <property type="entry name" value="Orn_de-COase"/>
</dbReference>
<evidence type="ECO:0000259" key="14">
    <source>
        <dbReference type="Pfam" id="PF02784"/>
    </source>
</evidence>
<feature type="domain" description="Orn/DAP/Arg decarboxylase 2 C-terminal" evidence="13">
    <location>
        <begin position="307"/>
        <end position="401"/>
    </location>
</feature>
<evidence type="ECO:0000256" key="1">
    <source>
        <dbReference type="ARBA" id="ARBA00001933"/>
    </source>
</evidence>
<keyword evidence="3 11" id="KW-0663">Pyridoxal phosphate</keyword>
<dbReference type="InterPro" id="IPR022653">
    <property type="entry name" value="De-COase2_pyr-phos_BS"/>
</dbReference>
<protein>
    <recommendedName>
        <fullName evidence="7">ornithine decarboxylase</fullName>
        <ecNumber evidence="7">4.1.1.17</ecNumber>
    </recommendedName>
</protein>
<dbReference type="CDD" id="cd00622">
    <property type="entry name" value="PLPDE_III_ODC"/>
    <property type="match status" value="1"/>
</dbReference>
<dbReference type="GO" id="GO:0005737">
    <property type="term" value="C:cytoplasm"/>
    <property type="evidence" value="ECO:0007669"/>
    <property type="project" value="TreeGrafter"/>
</dbReference>
<evidence type="ECO:0000313" key="15">
    <source>
        <dbReference type="EMBL" id="KHJ90422.1"/>
    </source>
</evidence>
<feature type="active site" description="Proton donor" evidence="11">
    <location>
        <position position="374"/>
    </location>
</feature>
<evidence type="ECO:0000256" key="11">
    <source>
        <dbReference type="PIRSR" id="PIRSR600183-50"/>
    </source>
</evidence>
<evidence type="ECO:0000256" key="7">
    <source>
        <dbReference type="ARBA" id="ARBA00034138"/>
    </source>
</evidence>
<dbReference type="EC" id="4.1.1.17" evidence="7"/>
<dbReference type="PANTHER" id="PTHR11482:SF6">
    <property type="entry name" value="ORNITHINE DECARBOXYLASE 1-RELATED"/>
    <property type="match status" value="1"/>
</dbReference>
<dbReference type="InterPro" id="IPR029066">
    <property type="entry name" value="PLP-binding_barrel"/>
</dbReference>
<dbReference type="EMBL" id="KN553027">
    <property type="protein sequence ID" value="KHJ90422.1"/>
    <property type="molecule type" value="Genomic_DNA"/>
</dbReference>
<comment type="pathway">
    <text evidence="6">Amine and polyamine biosynthesis; putrescine biosynthesis via L-ornithine pathway; putrescine from L-ornithine: step 1/1.</text>
</comment>
<dbReference type="PROSITE" id="PS00878">
    <property type="entry name" value="ODR_DC_2_1"/>
    <property type="match status" value="1"/>
</dbReference>
<keyword evidence="4" id="KW-0620">Polyamine biosynthesis</keyword>
<dbReference type="InterPro" id="IPR009006">
    <property type="entry name" value="Ala_racemase/Decarboxylase_C"/>
</dbReference>
<evidence type="ECO:0000256" key="2">
    <source>
        <dbReference type="ARBA" id="ARBA00008872"/>
    </source>
</evidence>
<comment type="cofactor">
    <cofactor evidence="1 11">
        <name>pyridoxal 5'-phosphate</name>
        <dbReference type="ChEBI" id="CHEBI:597326"/>
    </cofactor>
</comment>
<evidence type="ECO:0000256" key="4">
    <source>
        <dbReference type="ARBA" id="ARBA00023115"/>
    </source>
</evidence>
<dbReference type="GO" id="GO:0004586">
    <property type="term" value="F:ornithine decarboxylase activity"/>
    <property type="evidence" value="ECO:0007669"/>
    <property type="project" value="UniProtKB-EC"/>
</dbReference>
<dbReference type="AlphaFoldDB" id="A0A0B1T3P4"/>
<dbReference type="Gene3D" id="2.40.37.10">
    <property type="entry name" value="Lyase, Ornithine Decarboxylase, Chain A, domain 1"/>
    <property type="match status" value="1"/>
</dbReference>
<keyword evidence="5" id="KW-0456">Lyase</keyword>
<accession>A0A0B1T3P4</accession>
<reference evidence="15 16" key="1">
    <citation type="submission" date="2014-03" db="EMBL/GenBank/DDBJ databases">
        <title>Draft genome of the hookworm Oesophagostomum dentatum.</title>
        <authorList>
            <person name="Mitreva M."/>
        </authorList>
    </citation>
    <scope>NUCLEOTIDE SEQUENCE [LARGE SCALE GENOMIC DNA]</scope>
    <source>
        <strain evidence="15 16">OD-Hann</strain>
    </source>
</reference>
<dbReference type="Gene3D" id="3.20.20.10">
    <property type="entry name" value="Alanine racemase"/>
    <property type="match status" value="1"/>
</dbReference>
<sequence>MAQLFSATTVFVTMKSAVKGNDSFEANLNCTVMRIDNVYQHDGVLDVTDFARKIAEDYDAQNVNEPFSIIDLDVVKGQLDLWKGALPSVKPYYAVKCNNDLNILKTLSANGVCFDCASAREIELVQSNELAAGDDIILAHPIKSRQCIEFAIANGITMMTFDSVEELRKISSITKEAKLILRIRVSGFESLVDLNKKFGADDITSKLIFHEAAKMGVKIHGISFHMGSGVENCRPLALSLTVARQVLDYGRLLGHPLDLLDIGGGFIATSKQAFLKIGNFIENILRTCFKGVALSVIAEPGRFFVTDAQYVVARVNQVVLKFTAEDLPAFHSIYLNDGVYGSFNFVLTEKRRVKGIPLRIREGHMRADIWGPTCCSFDIIENDRRLTTVKKGDWLLYPECGAYSLCLSTNFNGFCPPKVLYITSSINWRNINQNTCRRKVEEDDSIGEIFSKL</sequence>
<dbReference type="FunFam" id="3.20.20.10:FF:000008">
    <property type="entry name" value="Ornithine decarboxylase"/>
    <property type="match status" value="1"/>
</dbReference>
<gene>
    <name evidence="15" type="ORF">OESDEN_09737</name>
</gene>
<comment type="similarity">
    <text evidence="2 12">Belongs to the Orn/Lys/Arg decarboxylase class-II family.</text>
</comment>
<organism evidence="15 16">
    <name type="scientific">Oesophagostomum dentatum</name>
    <name type="common">Nodular worm</name>
    <dbReference type="NCBI Taxonomy" id="61180"/>
    <lineage>
        <taxon>Eukaryota</taxon>
        <taxon>Metazoa</taxon>
        <taxon>Ecdysozoa</taxon>
        <taxon>Nematoda</taxon>
        <taxon>Chromadorea</taxon>
        <taxon>Rhabditida</taxon>
        <taxon>Rhabditina</taxon>
        <taxon>Rhabditomorpha</taxon>
        <taxon>Strongyloidea</taxon>
        <taxon>Strongylidae</taxon>
        <taxon>Oesophagostomum</taxon>
    </lineage>
</organism>
<evidence type="ECO:0000256" key="10">
    <source>
        <dbReference type="ARBA" id="ARBA00049127"/>
    </source>
</evidence>
<dbReference type="PANTHER" id="PTHR11482">
    <property type="entry name" value="ARGININE/DIAMINOPIMELATE/ORNITHINE DECARBOXYLASE"/>
    <property type="match status" value="1"/>
</dbReference>
<proteinExistence type="inferred from homology"/>
<evidence type="ECO:0000256" key="6">
    <source>
        <dbReference type="ARBA" id="ARBA00034115"/>
    </source>
</evidence>
<name>A0A0B1T3P4_OESDE</name>
<dbReference type="OrthoDB" id="5034579at2759"/>
<keyword evidence="16" id="KW-1185">Reference proteome</keyword>
<dbReference type="GO" id="GO:0033387">
    <property type="term" value="P:putrescine biosynthetic process from arginine, via ornithine"/>
    <property type="evidence" value="ECO:0007669"/>
    <property type="project" value="TreeGrafter"/>
</dbReference>
<comment type="function">
    <text evidence="8">Catalyzes the first and rate-limiting step of polyamine biosynthesis that converts ornithine into putrescine, which is the precursor for the polyamines, spermidine and spermine. Polyamines are essential for cell proliferation and are implicated in cellular processes, ranging from DNA replication to apoptosis.</text>
</comment>
<dbReference type="InterPro" id="IPR022644">
    <property type="entry name" value="De-COase2_N"/>
</dbReference>
<evidence type="ECO:0000256" key="12">
    <source>
        <dbReference type="RuleBase" id="RU003737"/>
    </source>
</evidence>
<dbReference type="PRINTS" id="PR01182">
    <property type="entry name" value="ORNDCRBXLASE"/>
</dbReference>
<dbReference type="SUPFAM" id="SSF51419">
    <property type="entry name" value="PLP-binding barrel"/>
    <property type="match status" value="1"/>
</dbReference>
<dbReference type="SUPFAM" id="SSF50621">
    <property type="entry name" value="Alanine racemase C-terminal domain-like"/>
    <property type="match status" value="1"/>
</dbReference>
<dbReference type="Pfam" id="PF00278">
    <property type="entry name" value="Orn_DAP_Arg_deC"/>
    <property type="match status" value="1"/>
</dbReference>
<evidence type="ECO:0000256" key="3">
    <source>
        <dbReference type="ARBA" id="ARBA00022898"/>
    </source>
</evidence>
<feature type="modified residue" description="N6-(pyridoxal phosphate)lysine" evidence="11">
    <location>
        <position position="96"/>
    </location>
</feature>
<dbReference type="Proteomes" id="UP000053660">
    <property type="component" value="Unassembled WGS sequence"/>
</dbReference>
<evidence type="ECO:0000256" key="5">
    <source>
        <dbReference type="ARBA" id="ARBA00023239"/>
    </source>
</evidence>
<dbReference type="PRINTS" id="PR01179">
    <property type="entry name" value="ODADCRBXLASE"/>
</dbReference>
<evidence type="ECO:0000256" key="8">
    <source>
        <dbReference type="ARBA" id="ARBA00037173"/>
    </source>
</evidence>
<dbReference type="Pfam" id="PF02784">
    <property type="entry name" value="Orn_Arg_deC_N"/>
    <property type="match status" value="1"/>
</dbReference>
<dbReference type="InterPro" id="IPR022643">
    <property type="entry name" value="De-COase2_C"/>
</dbReference>
<evidence type="ECO:0000259" key="13">
    <source>
        <dbReference type="Pfam" id="PF00278"/>
    </source>
</evidence>
<evidence type="ECO:0000313" key="16">
    <source>
        <dbReference type="Proteomes" id="UP000053660"/>
    </source>
</evidence>
<feature type="domain" description="Orn/DAP/Arg decarboxylase 2 N-terminal" evidence="14">
    <location>
        <begin position="75"/>
        <end position="305"/>
    </location>
</feature>